<evidence type="ECO:0000256" key="3">
    <source>
        <dbReference type="ARBA" id="ARBA00023125"/>
    </source>
</evidence>
<evidence type="ECO:0000259" key="6">
    <source>
        <dbReference type="PROSITE" id="PS50811"/>
    </source>
</evidence>
<dbReference type="Gene3D" id="2.20.25.80">
    <property type="entry name" value="WRKY domain"/>
    <property type="match status" value="1"/>
</dbReference>
<keyword evidence="7" id="KW-1185">Reference proteome</keyword>
<gene>
    <name evidence="8" type="primary">LOC121211478</name>
</gene>
<feature type="domain" description="WRKY" evidence="6">
    <location>
        <begin position="120"/>
        <end position="183"/>
    </location>
</feature>
<keyword evidence="3" id="KW-0238">DNA-binding</keyword>
<keyword evidence="2" id="KW-0805">Transcription regulation</keyword>
<dbReference type="SMART" id="SM00774">
    <property type="entry name" value="WRKY"/>
    <property type="match status" value="1"/>
</dbReference>
<evidence type="ECO:0000256" key="1">
    <source>
        <dbReference type="ARBA" id="ARBA00004123"/>
    </source>
</evidence>
<dbReference type="SUPFAM" id="SSF118290">
    <property type="entry name" value="WRKY DNA-binding domain"/>
    <property type="match status" value="1"/>
</dbReference>
<dbReference type="PANTHER" id="PTHR32096">
    <property type="entry name" value="WRKY TRANSCRIPTION FACTOR 30-RELATED-RELATED"/>
    <property type="match status" value="1"/>
</dbReference>
<keyword evidence="5" id="KW-0539">Nucleus</keyword>
<dbReference type="GeneID" id="121211478"/>
<dbReference type="Pfam" id="PF03106">
    <property type="entry name" value="WRKY"/>
    <property type="match status" value="1"/>
</dbReference>
<comment type="subcellular location">
    <subcellularLocation>
        <location evidence="1">Nucleus</location>
    </subcellularLocation>
</comment>
<dbReference type="InterPro" id="IPR003657">
    <property type="entry name" value="WRKY_dom"/>
</dbReference>
<reference evidence="7" key="1">
    <citation type="journal article" date="2020" name="Nat. Genet.">
        <title>Genomic diversifications of five Gossypium allopolyploid species and their impact on cotton improvement.</title>
        <authorList>
            <person name="Chen Z.J."/>
            <person name="Sreedasyam A."/>
            <person name="Ando A."/>
            <person name="Song Q."/>
            <person name="De Santiago L.M."/>
            <person name="Hulse-Kemp A.M."/>
            <person name="Ding M."/>
            <person name="Ye W."/>
            <person name="Kirkbride R.C."/>
            <person name="Jenkins J."/>
            <person name="Plott C."/>
            <person name="Lovell J."/>
            <person name="Lin Y.M."/>
            <person name="Vaughn R."/>
            <person name="Liu B."/>
            <person name="Simpson S."/>
            <person name="Scheffler B.E."/>
            <person name="Wen L."/>
            <person name="Saski C.A."/>
            <person name="Grover C.E."/>
            <person name="Hu G."/>
            <person name="Conover J.L."/>
            <person name="Carlson J.W."/>
            <person name="Shu S."/>
            <person name="Boston L.B."/>
            <person name="Williams M."/>
            <person name="Peterson D.G."/>
            <person name="McGee K."/>
            <person name="Jones D.C."/>
            <person name="Wendel J.F."/>
            <person name="Stelly D.M."/>
            <person name="Grimwood J."/>
            <person name="Schmutz J."/>
        </authorList>
    </citation>
    <scope>NUCLEOTIDE SEQUENCE [LARGE SCALE GENOMIC DNA]</scope>
    <source>
        <strain evidence="7">cv. TM-1</strain>
    </source>
</reference>
<evidence type="ECO:0000256" key="2">
    <source>
        <dbReference type="ARBA" id="ARBA00023015"/>
    </source>
</evidence>
<dbReference type="RefSeq" id="XP_040940178.1">
    <property type="nucleotide sequence ID" value="XM_041084244.1"/>
</dbReference>
<accession>A0ABM2ZBW1</accession>
<organism evidence="7 8">
    <name type="scientific">Gossypium hirsutum</name>
    <name type="common">Upland cotton</name>
    <name type="synonym">Gossypium mexicanum</name>
    <dbReference type="NCBI Taxonomy" id="3635"/>
    <lineage>
        <taxon>Eukaryota</taxon>
        <taxon>Viridiplantae</taxon>
        <taxon>Streptophyta</taxon>
        <taxon>Embryophyta</taxon>
        <taxon>Tracheophyta</taxon>
        <taxon>Spermatophyta</taxon>
        <taxon>Magnoliopsida</taxon>
        <taxon>eudicotyledons</taxon>
        <taxon>Gunneridae</taxon>
        <taxon>Pentapetalae</taxon>
        <taxon>rosids</taxon>
        <taxon>malvids</taxon>
        <taxon>Malvales</taxon>
        <taxon>Malvaceae</taxon>
        <taxon>Malvoideae</taxon>
        <taxon>Gossypium</taxon>
    </lineage>
</organism>
<dbReference type="InterPro" id="IPR044810">
    <property type="entry name" value="WRKY_plant"/>
</dbReference>
<proteinExistence type="predicted"/>
<dbReference type="PANTHER" id="PTHR32096:SF115">
    <property type="entry name" value="WRKY TRANSCRIPTION FACTOR 30-RELATED"/>
    <property type="match status" value="1"/>
</dbReference>
<protein>
    <submittedName>
        <fullName evidence="8">Probable WRKY transcription factor 53</fullName>
    </submittedName>
</protein>
<name>A0ABM2ZBW1_GOSHI</name>
<evidence type="ECO:0000256" key="4">
    <source>
        <dbReference type="ARBA" id="ARBA00023163"/>
    </source>
</evidence>
<feature type="non-terminal residue" evidence="8">
    <location>
        <position position="1"/>
    </location>
</feature>
<dbReference type="Proteomes" id="UP000818029">
    <property type="component" value="Chromosome A12"/>
</dbReference>
<sequence length="298" mass="33153">FKTLTPIVSLLHGLSFSLKEDMEEWEQKCLINELLQGRELAMQLQAHLNLPSCNETRELLLQQIQASYDKALSLLHYKATGTSDTIDQPPQSLPVRDAATVQRKSLPRWTHQVRVGPGTAMEGNLDDGFSWRKYGQKDILGAKYPRGYYRCTHRNVQGCLATKQVQRSDGDPTIFDVSYRGRHTCSNNNQEQGTGTIEPYQQQQHIGNQTCPLFPNYLSLNIKVENDVGDGNYETGNLSPTSTCPNPTGVMNNGSTSVAIESEFTEIIQAAPTVGLEFPFGNAGLDPNFTFDDNGFFS</sequence>
<evidence type="ECO:0000313" key="7">
    <source>
        <dbReference type="Proteomes" id="UP000818029"/>
    </source>
</evidence>
<dbReference type="PROSITE" id="PS50811">
    <property type="entry name" value="WRKY"/>
    <property type="match status" value="1"/>
</dbReference>
<keyword evidence="4" id="KW-0804">Transcription</keyword>
<evidence type="ECO:0000256" key="5">
    <source>
        <dbReference type="ARBA" id="ARBA00023242"/>
    </source>
</evidence>
<reference evidence="8" key="2">
    <citation type="submission" date="2025-08" db="UniProtKB">
        <authorList>
            <consortium name="RefSeq"/>
        </authorList>
    </citation>
    <scope>IDENTIFICATION</scope>
</reference>
<dbReference type="InterPro" id="IPR036576">
    <property type="entry name" value="WRKY_dom_sf"/>
</dbReference>
<evidence type="ECO:0000313" key="8">
    <source>
        <dbReference type="RefSeq" id="XP_040940178.1"/>
    </source>
</evidence>